<proteinExistence type="predicted"/>
<keyword evidence="2" id="KW-0378">Hydrolase</keyword>
<dbReference type="PROSITE" id="PS51194">
    <property type="entry name" value="HELICASE_CTER"/>
    <property type="match status" value="1"/>
</dbReference>
<keyword evidence="3" id="KW-0347">Helicase</keyword>
<dbReference type="eggNOG" id="KOG2605">
    <property type="taxonomic scope" value="Eukaryota"/>
</dbReference>
<dbReference type="Gene3D" id="3.40.50.300">
    <property type="entry name" value="P-loop containing nucleotide triphosphate hydrolases"/>
    <property type="match status" value="2"/>
</dbReference>
<dbReference type="InterPro" id="IPR014001">
    <property type="entry name" value="Helicase_ATP-bd"/>
</dbReference>
<dbReference type="PROSITE" id="PS51192">
    <property type="entry name" value="HELICASE_ATP_BIND_1"/>
    <property type="match status" value="1"/>
</dbReference>
<evidence type="ECO:0000256" key="2">
    <source>
        <dbReference type="ARBA" id="ARBA00022801"/>
    </source>
</evidence>
<dbReference type="SUPFAM" id="SSF54001">
    <property type="entry name" value="Cysteine proteinases"/>
    <property type="match status" value="1"/>
</dbReference>
<evidence type="ECO:0000259" key="6">
    <source>
        <dbReference type="PROSITE" id="PS51192"/>
    </source>
</evidence>
<dbReference type="InterPro" id="IPR038765">
    <property type="entry name" value="Papain-like_cys_pep_sf"/>
</dbReference>
<evidence type="ECO:0000256" key="4">
    <source>
        <dbReference type="ARBA" id="ARBA00022840"/>
    </source>
</evidence>
<dbReference type="eggNOG" id="KOG0344">
    <property type="taxonomic scope" value="Eukaryota"/>
</dbReference>
<feature type="domain" description="Helicase C-terminal" evidence="7">
    <location>
        <begin position="335"/>
        <end position="485"/>
    </location>
</feature>
<sequence>MDSKEAEKYIQMVKEQQERAQRRRHGQASPQAGLPSPLPIQPVTFSLFLPVFVSCSMLMPIIVFCFSPNESKRPRTLSRLSDTSVWERRKTKGKVAIQKMVVDLMELYLHRLRQKRFPYPKNPTMAAQFPYNATPDQKQAFLDVDKDLTERETPMDRFICGDVGFGKTEVALRAIFCVVSAGRQAMVLAPTIVLAKQHYDVISEQFALHPQIKVAKRAIDHSHMFDIVRTKAEKEAYLEMIKHGHLNIIVGTHSLLGSRVVYNLGLLVVDEEHRFGVKQKERIASFKTSVDVLTLSATPIPRTFYLALNGFRDASLISTPPLERIPIKTHLSSFLKEKVIKAIKNELNRGGQVFYALPRIKGLEEVMDFLEEAFPDIDIAMAHGKPYSKQLEETKERFAQGKIKILICTNIVESGLDIQNANYHNHPGCSTIWVRSVVPVAWKVGRADKEAHAYLFYPDKSLLSDQALVLGVILSVLFPWQTAAEKDMWSLMQFTENLRHQYGKEPYSMDIILKKLYVRRMAADLGVNRIYASGKMVVMKTNMSKKVFKLITDSMTCDVYRSSLIYEGYQIMAELLLELPREQLLNWMFQCLSVLHASLPALIHVYRSSEYHKQVRGEVFKQLKDSRTIYESYVPMKYKRYYKRMAKLGELEDHITLQPAADRFAATIWLLTSFRDTCFIEIMPQDQAPKRELWLSFWSEVHYNSLYDIQAVPVQQKPKRKHWLY</sequence>
<dbReference type="SUPFAM" id="SSF143517">
    <property type="entry name" value="TRCF domain-like"/>
    <property type="match status" value="1"/>
</dbReference>
<evidence type="ECO:0000313" key="9">
    <source>
        <dbReference type="Proteomes" id="UP000032141"/>
    </source>
</evidence>
<reference evidence="8 9" key="1">
    <citation type="journal article" date="2014" name="Genome Biol.">
        <title>Transcriptome and methylome profiling reveals relics of genome dominance in the mesopolyploid Brassica oleracea.</title>
        <authorList>
            <person name="Parkin I.A."/>
            <person name="Koh C."/>
            <person name="Tang H."/>
            <person name="Robinson S.J."/>
            <person name="Kagale S."/>
            <person name="Clarke W.E."/>
            <person name="Town C.D."/>
            <person name="Nixon J."/>
            <person name="Krishnakumar V."/>
            <person name="Bidwell S.L."/>
            <person name="Denoeud F."/>
            <person name="Belcram H."/>
            <person name="Links M.G."/>
            <person name="Just J."/>
            <person name="Clarke C."/>
            <person name="Bender T."/>
            <person name="Huebert T."/>
            <person name="Mason A.S."/>
            <person name="Pires J.C."/>
            <person name="Barker G."/>
            <person name="Moore J."/>
            <person name="Walley P.G."/>
            <person name="Manoli S."/>
            <person name="Batley J."/>
            <person name="Edwards D."/>
            <person name="Nelson M.N."/>
            <person name="Wang X."/>
            <person name="Paterson A.H."/>
            <person name="King G."/>
            <person name="Bancroft I."/>
            <person name="Chalhoub B."/>
            <person name="Sharpe A.G."/>
        </authorList>
    </citation>
    <scope>NUCLEOTIDE SEQUENCE</scope>
    <source>
        <strain evidence="8 9">cv. TO1000</strain>
    </source>
</reference>
<evidence type="ECO:0000313" key="8">
    <source>
        <dbReference type="EnsemblPlants" id="Bo3g027950.1"/>
    </source>
</evidence>
<dbReference type="Gene3D" id="3.90.70.80">
    <property type="match status" value="1"/>
</dbReference>
<dbReference type="GO" id="GO:0005524">
    <property type="term" value="F:ATP binding"/>
    <property type="evidence" value="ECO:0007669"/>
    <property type="project" value="UniProtKB-KW"/>
</dbReference>
<dbReference type="InterPro" id="IPR027417">
    <property type="entry name" value="P-loop_NTPase"/>
</dbReference>
<protein>
    <recommendedName>
        <fullName evidence="10">Helicase ATP-binding domain-containing protein</fullName>
    </recommendedName>
</protein>
<dbReference type="Pfam" id="PF00271">
    <property type="entry name" value="Helicase_C"/>
    <property type="match status" value="1"/>
</dbReference>
<dbReference type="EnsemblPlants" id="Bo3g027950.1">
    <property type="protein sequence ID" value="Bo3g027950.1"/>
    <property type="gene ID" value="Bo3g027950"/>
</dbReference>
<dbReference type="Pfam" id="PF00270">
    <property type="entry name" value="DEAD"/>
    <property type="match status" value="1"/>
</dbReference>
<dbReference type="InterPro" id="IPR011545">
    <property type="entry name" value="DEAD/DEAH_box_helicase_dom"/>
</dbReference>
<dbReference type="Proteomes" id="UP000032141">
    <property type="component" value="Chromosome C3"/>
</dbReference>
<evidence type="ECO:0008006" key="10">
    <source>
        <dbReference type="Google" id="ProtNLM"/>
    </source>
</evidence>
<dbReference type="InterPro" id="IPR001650">
    <property type="entry name" value="Helicase_C-like"/>
</dbReference>
<dbReference type="GO" id="GO:0004386">
    <property type="term" value="F:helicase activity"/>
    <property type="evidence" value="ECO:0007669"/>
    <property type="project" value="UniProtKB-KW"/>
</dbReference>
<dbReference type="Gramene" id="Bo3g027950.1">
    <property type="protein sequence ID" value="Bo3g027950.1"/>
    <property type="gene ID" value="Bo3g027950"/>
</dbReference>
<evidence type="ECO:0000256" key="1">
    <source>
        <dbReference type="ARBA" id="ARBA00022741"/>
    </source>
</evidence>
<evidence type="ECO:0000259" key="7">
    <source>
        <dbReference type="PROSITE" id="PS51194"/>
    </source>
</evidence>
<organism evidence="8 9">
    <name type="scientific">Brassica oleracea var. oleracea</name>
    <dbReference type="NCBI Taxonomy" id="109376"/>
    <lineage>
        <taxon>Eukaryota</taxon>
        <taxon>Viridiplantae</taxon>
        <taxon>Streptophyta</taxon>
        <taxon>Embryophyta</taxon>
        <taxon>Tracheophyta</taxon>
        <taxon>Spermatophyta</taxon>
        <taxon>Magnoliopsida</taxon>
        <taxon>eudicotyledons</taxon>
        <taxon>Gunneridae</taxon>
        <taxon>Pentapetalae</taxon>
        <taxon>rosids</taxon>
        <taxon>malvids</taxon>
        <taxon>Brassicales</taxon>
        <taxon>Brassicaceae</taxon>
        <taxon>Brassiceae</taxon>
        <taxon>Brassica</taxon>
    </lineage>
</organism>
<feature type="domain" description="Helicase ATP-binding" evidence="6">
    <location>
        <begin position="148"/>
        <end position="317"/>
    </location>
</feature>
<dbReference type="GO" id="GO:0016787">
    <property type="term" value="F:hydrolase activity"/>
    <property type="evidence" value="ECO:0007669"/>
    <property type="project" value="UniProtKB-KW"/>
</dbReference>
<dbReference type="HOGENOM" id="CLU_005122_8_1_1"/>
<dbReference type="PANTHER" id="PTHR14025">
    <property type="entry name" value="FANCONI ANEMIA GROUP M FANCM FAMILY MEMBER"/>
    <property type="match status" value="1"/>
</dbReference>
<accession>A0A0D3B4W7</accession>
<evidence type="ECO:0000256" key="3">
    <source>
        <dbReference type="ARBA" id="ARBA00022806"/>
    </source>
</evidence>
<evidence type="ECO:0000256" key="5">
    <source>
        <dbReference type="SAM" id="MobiDB-lite"/>
    </source>
</evidence>
<feature type="region of interest" description="Disordered" evidence="5">
    <location>
        <begin position="13"/>
        <end position="35"/>
    </location>
</feature>
<dbReference type="GO" id="GO:0003676">
    <property type="term" value="F:nucleic acid binding"/>
    <property type="evidence" value="ECO:0007669"/>
    <property type="project" value="InterPro"/>
</dbReference>
<dbReference type="AlphaFoldDB" id="A0A0D3B4W7"/>
<dbReference type="SUPFAM" id="SSF52540">
    <property type="entry name" value="P-loop containing nucleoside triphosphate hydrolases"/>
    <property type="match status" value="2"/>
</dbReference>
<keyword evidence="1" id="KW-0547">Nucleotide-binding</keyword>
<dbReference type="PANTHER" id="PTHR14025:SF29">
    <property type="entry name" value="TRANSCRIPTION-REPAIR-COUPLING FACTOR"/>
    <property type="match status" value="1"/>
</dbReference>
<name>A0A0D3B4W7_BRAOL</name>
<dbReference type="InterPro" id="IPR037235">
    <property type="entry name" value="TRCF-like_C_D7"/>
</dbReference>
<keyword evidence="9" id="KW-1185">Reference proteome</keyword>
<keyword evidence="4" id="KW-0067">ATP-binding</keyword>
<reference evidence="8" key="2">
    <citation type="submission" date="2015-03" db="UniProtKB">
        <authorList>
            <consortium name="EnsemblPlants"/>
        </authorList>
    </citation>
    <scope>IDENTIFICATION</scope>
</reference>
<dbReference type="SMART" id="SM00487">
    <property type="entry name" value="DEXDc"/>
    <property type="match status" value="1"/>
</dbReference>
<dbReference type="STRING" id="109376.A0A0D3B4W7"/>